<feature type="region of interest" description="Disordered" evidence="10">
    <location>
        <begin position="71"/>
        <end position="124"/>
    </location>
</feature>
<keyword evidence="5 8" id="KW-0067">ATP-binding</keyword>
<dbReference type="GO" id="GO:0004674">
    <property type="term" value="F:protein serine/threonine kinase activity"/>
    <property type="evidence" value="ECO:0007669"/>
    <property type="project" value="UniProtKB-KW"/>
</dbReference>
<keyword evidence="3 8" id="KW-0547">Nucleotide-binding</keyword>
<keyword evidence="1 9" id="KW-0723">Serine/threonine-protein kinase</keyword>
<evidence type="ECO:0000256" key="3">
    <source>
        <dbReference type="ARBA" id="ARBA00022741"/>
    </source>
</evidence>
<dbReference type="InterPro" id="IPR008271">
    <property type="entry name" value="Ser/Thr_kinase_AS"/>
</dbReference>
<feature type="binding site" evidence="8">
    <location>
        <position position="231"/>
    </location>
    <ligand>
        <name>ATP</name>
        <dbReference type="ChEBI" id="CHEBI:30616"/>
    </ligand>
</feature>
<proteinExistence type="inferred from homology"/>
<dbReference type="PANTHER" id="PTHR48013:SF15">
    <property type="entry name" value="DUAL SPECIFICITY MITOGEN-ACTIVATED PROTEIN KINASE KINASE 4"/>
    <property type="match status" value="1"/>
</dbReference>
<evidence type="ECO:0000256" key="9">
    <source>
        <dbReference type="RuleBase" id="RU000304"/>
    </source>
</evidence>
<comment type="caution">
    <text evidence="12">The sequence shown here is derived from an EMBL/GenBank/DDBJ whole genome shotgun (WGS) entry which is preliminary data.</text>
</comment>
<evidence type="ECO:0000256" key="5">
    <source>
        <dbReference type="ARBA" id="ARBA00022840"/>
    </source>
</evidence>
<accession>A0A3M7Q399</accession>
<keyword evidence="2" id="KW-0808">Transferase</keyword>
<dbReference type="FunFam" id="3.30.200.20:FF:000040">
    <property type="entry name" value="Dual specificity mitogen-activated protein kinase kinase"/>
    <property type="match status" value="1"/>
</dbReference>
<evidence type="ECO:0000259" key="11">
    <source>
        <dbReference type="PROSITE" id="PS50011"/>
    </source>
</evidence>
<dbReference type="Gene3D" id="1.10.510.10">
    <property type="entry name" value="Transferase(Phosphotransferase) domain 1"/>
    <property type="match status" value="1"/>
</dbReference>
<dbReference type="STRING" id="10195.A0A3M7Q399"/>
<dbReference type="InterPro" id="IPR011009">
    <property type="entry name" value="Kinase-like_dom_sf"/>
</dbReference>
<dbReference type="PROSITE" id="PS50011">
    <property type="entry name" value="PROTEIN_KINASE_DOM"/>
    <property type="match status" value="1"/>
</dbReference>
<evidence type="ECO:0000256" key="1">
    <source>
        <dbReference type="ARBA" id="ARBA00022527"/>
    </source>
</evidence>
<feature type="compositionally biased region" description="Low complexity" evidence="10">
    <location>
        <begin position="71"/>
        <end position="84"/>
    </location>
</feature>
<dbReference type="GO" id="GO:0005524">
    <property type="term" value="F:ATP binding"/>
    <property type="evidence" value="ECO:0007669"/>
    <property type="project" value="UniProtKB-UniRule"/>
</dbReference>
<keyword evidence="4 12" id="KW-0418">Kinase</keyword>
<dbReference type="InterPro" id="IPR017441">
    <property type="entry name" value="Protein_kinase_ATP_BS"/>
</dbReference>
<evidence type="ECO:0000256" key="7">
    <source>
        <dbReference type="ARBA" id="ARBA00038999"/>
    </source>
</evidence>
<dbReference type="EC" id="2.7.12.2" evidence="7"/>
<evidence type="ECO:0000256" key="2">
    <source>
        <dbReference type="ARBA" id="ARBA00022679"/>
    </source>
</evidence>
<dbReference type="GO" id="GO:0004708">
    <property type="term" value="F:MAP kinase kinase activity"/>
    <property type="evidence" value="ECO:0007669"/>
    <property type="project" value="UniProtKB-EC"/>
</dbReference>
<dbReference type="Proteomes" id="UP000276133">
    <property type="component" value="Unassembled WGS sequence"/>
</dbReference>
<dbReference type="PROSITE" id="PS00108">
    <property type="entry name" value="PROTEIN_KINASE_ST"/>
    <property type="match status" value="1"/>
</dbReference>
<dbReference type="SUPFAM" id="SSF56112">
    <property type="entry name" value="Protein kinase-like (PK-like)"/>
    <property type="match status" value="1"/>
</dbReference>
<dbReference type="Gene3D" id="3.30.200.20">
    <property type="entry name" value="Phosphorylase Kinase, domain 1"/>
    <property type="match status" value="1"/>
</dbReference>
<keyword evidence="13" id="KW-1185">Reference proteome</keyword>
<feature type="compositionally biased region" description="Basic and acidic residues" evidence="10">
    <location>
        <begin position="25"/>
        <end position="35"/>
    </location>
</feature>
<evidence type="ECO:0000256" key="6">
    <source>
        <dbReference type="ARBA" id="ARBA00038035"/>
    </source>
</evidence>
<dbReference type="PROSITE" id="PS00107">
    <property type="entry name" value="PROTEIN_KINASE_ATP"/>
    <property type="match status" value="1"/>
</dbReference>
<feature type="domain" description="Protein kinase" evidence="11">
    <location>
        <begin position="202"/>
        <end position="446"/>
    </location>
</feature>
<evidence type="ECO:0000313" key="13">
    <source>
        <dbReference type="Proteomes" id="UP000276133"/>
    </source>
</evidence>
<reference evidence="12 13" key="1">
    <citation type="journal article" date="2018" name="Sci. Rep.">
        <title>Genomic signatures of local adaptation to the degree of environmental predictability in rotifers.</title>
        <authorList>
            <person name="Franch-Gras L."/>
            <person name="Hahn C."/>
            <person name="Garcia-Roger E.M."/>
            <person name="Carmona M.J."/>
            <person name="Serra M."/>
            <person name="Gomez A."/>
        </authorList>
    </citation>
    <scope>NUCLEOTIDE SEQUENCE [LARGE SCALE GENOMIC DNA]</scope>
    <source>
        <strain evidence="12">HYR1</strain>
    </source>
</reference>
<organism evidence="12 13">
    <name type="scientific">Brachionus plicatilis</name>
    <name type="common">Marine rotifer</name>
    <name type="synonym">Brachionus muelleri</name>
    <dbReference type="NCBI Taxonomy" id="10195"/>
    <lineage>
        <taxon>Eukaryota</taxon>
        <taxon>Metazoa</taxon>
        <taxon>Spiralia</taxon>
        <taxon>Gnathifera</taxon>
        <taxon>Rotifera</taxon>
        <taxon>Eurotatoria</taxon>
        <taxon>Monogononta</taxon>
        <taxon>Pseudotrocha</taxon>
        <taxon>Ploima</taxon>
        <taxon>Brachionidae</taxon>
        <taxon>Brachionus</taxon>
    </lineage>
</organism>
<dbReference type="PANTHER" id="PTHR48013">
    <property type="entry name" value="DUAL SPECIFICITY MITOGEN-ACTIVATED PROTEIN KINASE KINASE 5-RELATED"/>
    <property type="match status" value="1"/>
</dbReference>
<dbReference type="Pfam" id="PF00069">
    <property type="entry name" value="Pkinase"/>
    <property type="match status" value="1"/>
</dbReference>
<evidence type="ECO:0000256" key="8">
    <source>
        <dbReference type="PROSITE-ProRule" id="PRU10141"/>
    </source>
</evidence>
<evidence type="ECO:0000313" key="12">
    <source>
        <dbReference type="EMBL" id="RNA05421.1"/>
    </source>
</evidence>
<gene>
    <name evidence="12" type="ORF">BpHYR1_020469</name>
</gene>
<feature type="region of interest" description="Disordered" evidence="10">
    <location>
        <begin position="1"/>
        <end position="35"/>
    </location>
</feature>
<dbReference type="AlphaFoldDB" id="A0A3M7Q399"/>
<name>A0A3M7Q399_BRAPC</name>
<sequence length="446" mass="50390">MHLISGKNKNRSRTNSIDQEDTGDQPEKDSSKFKNSFESKLNSFYQNIVENTPDCITKDLIDKLDKKSLISTSSSSVGSANSVSIKMQSDSPKGPARPFLVPKAKPGQMSSLLPSKHSPSSQPELNIRSLGIKKTGYVFDSAKLVAKPLEIEDTNAPEMTDEERPAGMSRDQKKNYHHIYVTKGGKLTFSKNKVYDFNEKELEEVSLIGNGEFGTVLKVLHRPTGKMMALKRVGPTVGNQGERKKVLKELAFVLECHEYEYIVNFYGVKFNNEPADCLICMELMDASLDKFYKYVYNVREEELPESFLAKVCVATVNALNYLKENHKIIHRDVKPSNILINRQGDIKMCDFGISGKLVDSIAASRDAGSQFYMAPERIDPYKASKQGYDIRSDVWSLGITLYELSTGKFPYPQWKSIFHQLSIVVEKEAPRLQSERLSEEFKNFTE</sequence>
<feature type="compositionally biased region" description="Low complexity" evidence="10">
    <location>
        <begin position="110"/>
        <end position="121"/>
    </location>
</feature>
<dbReference type="SMART" id="SM00220">
    <property type="entry name" value="S_TKc"/>
    <property type="match status" value="1"/>
</dbReference>
<dbReference type="InterPro" id="IPR000719">
    <property type="entry name" value="Prot_kinase_dom"/>
</dbReference>
<evidence type="ECO:0000256" key="4">
    <source>
        <dbReference type="ARBA" id="ARBA00022777"/>
    </source>
</evidence>
<protein>
    <recommendedName>
        <fullName evidence="7">mitogen-activated protein kinase kinase</fullName>
        <ecNumber evidence="7">2.7.12.2</ecNumber>
    </recommendedName>
</protein>
<dbReference type="OrthoDB" id="10252354at2759"/>
<comment type="similarity">
    <text evidence="6">Belongs to the protein kinase superfamily. STE Ser/Thr protein kinase family. MAP kinase kinase subfamily.</text>
</comment>
<dbReference type="EMBL" id="REGN01007727">
    <property type="protein sequence ID" value="RNA05421.1"/>
    <property type="molecule type" value="Genomic_DNA"/>
</dbReference>
<evidence type="ECO:0000256" key="10">
    <source>
        <dbReference type="SAM" id="MobiDB-lite"/>
    </source>
</evidence>